<evidence type="ECO:0000256" key="20">
    <source>
        <dbReference type="ARBA" id="ARBA00029728"/>
    </source>
</evidence>
<dbReference type="SUPFAM" id="SSF51905">
    <property type="entry name" value="FAD/NAD(P)-binding domain"/>
    <property type="match status" value="2"/>
</dbReference>
<comment type="caution">
    <text evidence="36">The sequence shown here is derived from an EMBL/GenBank/DDBJ whole genome shotgun (WGS) entry which is preliminary data.</text>
</comment>
<comment type="catalytic activity">
    <reaction evidence="31">
        <text>heptan-4-one + NADPH + O2 + H(+) = propyl butanoate + NADP(+) + H2O</text>
        <dbReference type="Rhea" id="RHEA:54852"/>
        <dbReference type="ChEBI" id="CHEBI:15377"/>
        <dbReference type="ChEBI" id="CHEBI:15378"/>
        <dbReference type="ChEBI" id="CHEBI:15379"/>
        <dbReference type="ChEBI" id="CHEBI:57783"/>
        <dbReference type="ChEBI" id="CHEBI:58349"/>
        <dbReference type="ChEBI" id="CHEBI:89484"/>
        <dbReference type="ChEBI" id="CHEBI:89719"/>
    </reaction>
    <physiologicalReaction direction="left-to-right" evidence="31">
        <dbReference type="Rhea" id="RHEA:54853"/>
    </physiologicalReaction>
</comment>
<dbReference type="GO" id="GO:0016174">
    <property type="term" value="F:NAD(P)H oxidase H2O2-forming activity"/>
    <property type="evidence" value="ECO:0007669"/>
    <property type="project" value="UniProtKB-EC"/>
</dbReference>
<accession>A0A2M9ZRS2</accession>
<dbReference type="InterPro" id="IPR036188">
    <property type="entry name" value="FAD/NAD-bd_sf"/>
</dbReference>
<evidence type="ECO:0000256" key="33">
    <source>
        <dbReference type="ARBA" id="ARBA00049475"/>
    </source>
</evidence>
<dbReference type="PANTHER" id="PTHR23023">
    <property type="entry name" value="DIMETHYLANILINE MONOOXYGENASE"/>
    <property type="match status" value="1"/>
</dbReference>
<evidence type="ECO:0000313" key="35">
    <source>
        <dbReference type="EMBL" id="PJZ71564.1"/>
    </source>
</evidence>
<evidence type="ECO:0000256" key="32">
    <source>
        <dbReference type="ARBA" id="ARBA00049443"/>
    </source>
</evidence>
<evidence type="ECO:0000256" key="12">
    <source>
        <dbReference type="ARBA" id="ARBA00022827"/>
    </source>
</evidence>
<dbReference type="Gene3D" id="3.50.50.60">
    <property type="entry name" value="FAD/NAD(P)-binding domain"/>
    <property type="match status" value="1"/>
</dbReference>
<evidence type="ECO:0000256" key="27">
    <source>
        <dbReference type="ARBA" id="ARBA00047864"/>
    </source>
</evidence>
<dbReference type="FunFam" id="3.50.50.60:FF:000159">
    <property type="entry name" value="Dimethylaniline monooxygenase [N-oxide-forming]"/>
    <property type="match status" value="1"/>
</dbReference>
<keyword evidence="7" id="KW-0488">Methylation</keyword>
<evidence type="ECO:0000256" key="31">
    <source>
        <dbReference type="ARBA" id="ARBA00048990"/>
    </source>
</evidence>
<dbReference type="GO" id="GO:0006629">
    <property type="term" value="P:lipid metabolic process"/>
    <property type="evidence" value="ECO:0007669"/>
    <property type="project" value="UniProtKB-KW"/>
</dbReference>
<keyword evidence="16" id="KW-0560">Oxidoreductase</keyword>
<comment type="cofactor">
    <cofactor evidence="1">
        <name>FAD</name>
        <dbReference type="ChEBI" id="CHEBI:57692"/>
    </cofactor>
</comment>
<dbReference type="InterPro" id="IPR002257">
    <property type="entry name" value="Flavin_mOase_5"/>
</dbReference>
<evidence type="ECO:0000256" key="14">
    <source>
        <dbReference type="ARBA" id="ARBA00022857"/>
    </source>
</evidence>
<dbReference type="OrthoDB" id="9778740at2"/>
<feature type="region of interest" description="Disordered" evidence="34">
    <location>
        <begin position="452"/>
        <end position="483"/>
    </location>
</feature>
<comment type="catalytic activity">
    <reaction evidence="24">
        <text>hexan-3-one + NADPH + O2 + H(+) = propyl propanoate + NADP(+) + H2O</text>
        <dbReference type="Rhea" id="RHEA:54848"/>
        <dbReference type="ChEBI" id="CHEBI:15377"/>
        <dbReference type="ChEBI" id="CHEBI:15378"/>
        <dbReference type="ChEBI" id="CHEBI:15379"/>
        <dbReference type="ChEBI" id="CHEBI:57783"/>
        <dbReference type="ChEBI" id="CHEBI:58349"/>
        <dbReference type="ChEBI" id="CHEBI:89828"/>
        <dbReference type="ChEBI" id="CHEBI:89891"/>
    </reaction>
    <physiologicalReaction direction="left-to-right" evidence="24">
        <dbReference type="Rhea" id="RHEA:54849"/>
    </physiologicalReaction>
</comment>
<dbReference type="GO" id="GO:0050660">
    <property type="term" value="F:flavin adenine dinucleotide binding"/>
    <property type="evidence" value="ECO:0007669"/>
    <property type="project" value="InterPro"/>
</dbReference>
<comment type="catalytic activity">
    <reaction evidence="28">
        <text>hexan-3-one + NADPH + O2 + H(+) = ethyl butanoate + NADP(+) + H2O</text>
        <dbReference type="Rhea" id="RHEA:54844"/>
        <dbReference type="ChEBI" id="CHEBI:15377"/>
        <dbReference type="ChEBI" id="CHEBI:15378"/>
        <dbReference type="ChEBI" id="CHEBI:15379"/>
        <dbReference type="ChEBI" id="CHEBI:57783"/>
        <dbReference type="ChEBI" id="CHEBI:58349"/>
        <dbReference type="ChEBI" id="CHEBI:88764"/>
        <dbReference type="ChEBI" id="CHEBI:89891"/>
    </reaction>
    <physiologicalReaction direction="left-to-right" evidence="28">
        <dbReference type="Rhea" id="RHEA:54845"/>
    </physiologicalReaction>
</comment>
<evidence type="ECO:0000256" key="10">
    <source>
        <dbReference type="ARBA" id="ARBA00022692"/>
    </source>
</evidence>
<reference evidence="37 38" key="1">
    <citation type="submission" date="2017-07" db="EMBL/GenBank/DDBJ databases">
        <title>Leptospira spp. isolated from tropical soils.</title>
        <authorList>
            <person name="Thibeaux R."/>
            <person name="Iraola G."/>
            <person name="Ferres I."/>
            <person name="Bierque E."/>
            <person name="Girault D."/>
            <person name="Soupe-Gilbert M.-E."/>
            <person name="Picardeau M."/>
            <person name="Goarant C."/>
        </authorList>
    </citation>
    <scope>NUCLEOTIDE SEQUENCE [LARGE SCALE GENOMIC DNA]</scope>
    <source>
        <strain evidence="36 38">FH1-B-B1</strain>
        <strain evidence="35 37">FH1-B-C1</strain>
    </source>
</reference>
<dbReference type="EMBL" id="NPDY01000001">
    <property type="protein sequence ID" value="PJZ71564.1"/>
    <property type="molecule type" value="Genomic_DNA"/>
</dbReference>
<gene>
    <name evidence="35" type="ORF">CH360_01050</name>
    <name evidence="36" type="ORF">CH373_01050</name>
</gene>
<evidence type="ECO:0000256" key="21">
    <source>
        <dbReference type="ARBA" id="ARBA00033213"/>
    </source>
</evidence>
<evidence type="ECO:0000256" key="7">
    <source>
        <dbReference type="ARBA" id="ARBA00022481"/>
    </source>
</evidence>
<evidence type="ECO:0000256" key="22">
    <source>
        <dbReference type="ARBA" id="ARBA00033301"/>
    </source>
</evidence>
<comment type="catalytic activity">
    <reaction evidence="25">
        <text>heptan-2-one + NADPH + O2 + H(+) = pentyl acetate + NADP(+) + H2O</text>
        <dbReference type="Rhea" id="RHEA:54836"/>
        <dbReference type="ChEBI" id="CHEBI:5672"/>
        <dbReference type="ChEBI" id="CHEBI:15377"/>
        <dbReference type="ChEBI" id="CHEBI:15378"/>
        <dbReference type="ChEBI" id="CHEBI:15379"/>
        <dbReference type="ChEBI" id="CHEBI:57783"/>
        <dbReference type="ChEBI" id="CHEBI:58349"/>
        <dbReference type="ChEBI" id="CHEBI:87362"/>
    </reaction>
    <physiologicalReaction direction="left-to-right" evidence="25">
        <dbReference type="Rhea" id="RHEA:54837"/>
    </physiologicalReaction>
</comment>
<evidence type="ECO:0000256" key="19">
    <source>
        <dbReference type="ARBA" id="ARBA00023136"/>
    </source>
</evidence>
<dbReference type="PIRSF" id="PIRSF000332">
    <property type="entry name" value="FMO"/>
    <property type="match status" value="1"/>
</dbReference>
<evidence type="ECO:0000256" key="23">
    <source>
        <dbReference type="ARBA" id="ARBA00045722"/>
    </source>
</evidence>
<dbReference type="Pfam" id="PF00743">
    <property type="entry name" value="FMO-like"/>
    <property type="match status" value="1"/>
</dbReference>
<comment type="catalytic activity">
    <reaction evidence="30">
        <text>(2E)-geranial + NADPH + O2 + H(+) = (1E)-2,6-dimethylhepta-1,5-dien-1-yl formate + NADP(+) + H2O</text>
        <dbReference type="Rhea" id="RHEA:54860"/>
        <dbReference type="ChEBI" id="CHEBI:15377"/>
        <dbReference type="ChEBI" id="CHEBI:15378"/>
        <dbReference type="ChEBI" id="CHEBI:15379"/>
        <dbReference type="ChEBI" id="CHEBI:16980"/>
        <dbReference type="ChEBI" id="CHEBI:57783"/>
        <dbReference type="ChEBI" id="CHEBI:58349"/>
        <dbReference type="ChEBI" id="CHEBI:138375"/>
    </reaction>
    <physiologicalReaction direction="left-to-right" evidence="30">
        <dbReference type="Rhea" id="RHEA:54861"/>
    </physiologicalReaction>
</comment>
<feature type="compositionally biased region" description="Basic residues" evidence="34">
    <location>
        <begin position="472"/>
        <end position="483"/>
    </location>
</feature>
<evidence type="ECO:0000256" key="29">
    <source>
        <dbReference type="ARBA" id="ARBA00048459"/>
    </source>
</evidence>
<evidence type="ECO:0000256" key="34">
    <source>
        <dbReference type="SAM" id="MobiDB-lite"/>
    </source>
</evidence>
<dbReference type="EC" id="1.6.3.1" evidence="5"/>
<comment type="similarity">
    <text evidence="4">Belongs to the FMO family.</text>
</comment>
<evidence type="ECO:0000313" key="37">
    <source>
        <dbReference type="Proteomes" id="UP000231962"/>
    </source>
</evidence>
<evidence type="ECO:0000256" key="30">
    <source>
        <dbReference type="ARBA" id="ARBA00048989"/>
    </source>
</evidence>
<keyword evidence="9" id="KW-0285">Flavoprotein</keyword>
<keyword evidence="37" id="KW-1185">Reference proteome</keyword>
<evidence type="ECO:0000256" key="24">
    <source>
        <dbReference type="ARBA" id="ARBA00047426"/>
    </source>
</evidence>
<dbReference type="RefSeq" id="WP_100712547.1">
    <property type="nucleotide sequence ID" value="NZ_NPDY01000001.1"/>
</dbReference>
<evidence type="ECO:0000256" key="26">
    <source>
        <dbReference type="ARBA" id="ARBA00047855"/>
    </source>
</evidence>
<dbReference type="InterPro" id="IPR000960">
    <property type="entry name" value="Flavin_mOase"/>
</dbReference>
<evidence type="ECO:0000256" key="1">
    <source>
        <dbReference type="ARBA" id="ARBA00001974"/>
    </source>
</evidence>
<keyword evidence="15" id="KW-1133">Transmembrane helix</keyword>
<comment type="catalytic activity">
    <reaction evidence="29">
        <text>octan-3-one + NADPH + O2 + H(+) = ethyl hexanoate + NADP(+) + H2O</text>
        <dbReference type="Rhea" id="RHEA:54856"/>
        <dbReference type="ChEBI" id="CHEBI:15377"/>
        <dbReference type="ChEBI" id="CHEBI:15378"/>
        <dbReference type="ChEBI" id="CHEBI:15379"/>
        <dbReference type="ChEBI" id="CHEBI:57783"/>
        <dbReference type="ChEBI" id="CHEBI:58349"/>
        <dbReference type="ChEBI" id="CHEBI:80946"/>
        <dbReference type="ChEBI" id="CHEBI:86055"/>
    </reaction>
    <physiologicalReaction direction="left-to-right" evidence="29">
        <dbReference type="Rhea" id="RHEA:54857"/>
    </physiologicalReaction>
</comment>
<comment type="subcellular location">
    <subcellularLocation>
        <location evidence="2">Endoplasmic reticulum membrane</location>
        <topology evidence="2">Single-pass membrane protein</topology>
    </subcellularLocation>
    <subcellularLocation>
        <location evidence="3">Microsome membrane</location>
    </subcellularLocation>
</comment>
<organism evidence="36 38">
    <name type="scientific">Leptospira perolatii</name>
    <dbReference type="NCBI Taxonomy" id="2023191"/>
    <lineage>
        <taxon>Bacteria</taxon>
        <taxon>Pseudomonadati</taxon>
        <taxon>Spirochaetota</taxon>
        <taxon>Spirochaetia</taxon>
        <taxon>Leptospirales</taxon>
        <taxon>Leptospiraceae</taxon>
        <taxon>Leptospira</taxon>
    </lineage>
</organism>
<dbReference type="InterPro" id="IPR050346">
    <property type="entry name" value="FMO-like"/>
</dbReference>
<sequence length="483" mass="55453">MTTNLPKVCVIGAGSSGITVCKSLQDKKIPFDCYEKGSEIGGNWRFKNDNGMSNIYKSLHINTHRERMEYSDYPMPHWYPDYPNHEPIQKYFLDYVNHFGIRKNIKFKTGVAGVTPQEDGTFLVSTDKGDSKFYDAVIVANGHHWSPRWPKPEFPGKFHGKIMHSHDYVDPEHPINLVGKKVVILGIGNSAMDISVELCRPGVAQKVFLSSRRGAWIIPNYLFGKPLDKSSNKLPPGTPLWIKRLLFSILLRIGVGKMEDFGLPKPDHRIGEAHPTVSQDILVRFGRGDIKYKPVIQEYKENRIRFSDGTEEEADAVIYCTGYDVKFPFFQPNFIDVIENHLPLFHRTILPKIPNLFFVGLYQPLGAVMPLAEFQGKWISEYLTGNYSFPSIAEMERHIKSYETKMRKRYVSSARHTMQVDFEDFLYGMQKELKRGRKKAAKSGHLLPIEAKAEKKSVSKHRPQFFHDRKSLKQRKKSSLAKT</sequence>
<evidence type="ECO:0000256" key="4">
    <source>
        <dbReference type="ARBA" id="ARBA00009183"/>
    </source>
</evidence>
<keyword evidence="17 36" id="KW-0503">Monooxygenase</keyword>
<evidence type="ECO:0000256" key="3">
    <source>
        <dbReference type="ARBA" id="ARBA00004524"/>
    </source>
</evidence>
<evidence type="ECO:0000256" key="18">
    <source>
        <dbReference type="ARBA" id="ARBA00023098"/>
    </source>
</evidence>
<evidence type="ECO:0000256" key="2">
    <source>
        <dbReference type="ARBA" id="ARBA00004389"/>
    </source>
</evidence>
<evidence type="ECO:0000256" key="25">
    <source>
        <dbReference type="ARBA" id="ARBA00047574"/>
    </source>
</evidence>
<proteinExistence type="inferred from homology"/>
<evidence type="ECO:0000256" key="28">
    <source>
        <dbReference type="ARBA" id="ARBA00047977"/>
    </source>
</evidence>
<comment type="catalytic activity">
    <reaction evidence="27">
        <text>NADPH + O2 + H(+) = H2O2 + NADP(+)</text>
        <dbReference type="Rhea" id="RHEA:11260"/>
        <dbReference type="ChEBI" id="CHEBI:15378"/>
        <dbReference type="ChEBI" id="CHEBI:15379"/>
        <dbReference type="ChEBI" id="CHEBI:16240"/>
        <dbReference type="ChEBI" id="CHEBI:57783"/>
        <dbReference type="ChEBI" id="CHEBI:58349"/>
        <dbReference type="EC" id="1.6.3.1"/>
    </reaction>
    <physiologicalReaction direction="left-to-right" evidence="27">
        <dbReference type="Rhea" id="RHEA:11261"/>
    </physiologicalReaction>
</comment>
<comment type="catalytic activity">
    <reaction evidence="33">
        <text>octan-3-one + NADPH + O2 + H(+) = pentyl propanoate + NADP(+) + H2O</text>
        <dbReference type="Rhea" id="RHEA:54840"/>
        <dbReference type="ChEBI" id="CHEBI:15377"/>
        <dbReference type="ChEBI" id="CHEBI:15378"/>
        <dbReference type="ChEBI" id="CHEBI:15379"/>
        <dbReference type="ChEBI" id="CHEBI:57783"/>
        <dbReference type="ChEBI" id="CHEBI:58349"/>
        <dbReference type="ChEBI" id="CHEBI:80946"/>
        <dbReference type="ChEBI" id="CHEBI:87373"/>
    </reaction>
    <physiologicalReaction direction="left-to-right" evidence="33">
        <dbReference type="Rhea" id="RHEA:54841"/>
    </physiologicalReaction>
</comment>
<evidence type="ECO:0000256" key="9">
    <source>
        <dbReference type="ARBA" id="ARBA00022630"/>
    </source>
</evidence>
<keyword evidence="11" id="KW-0256">Endoplasmic reticulum</keyword>
<dbReference type="Proteomes" id="UP000231990">
    <property type="component" value="Unassembled WGS sequence"/>
</dbReference>
<evidence type="ECO:0000256" key="17">
    <source>
        <dbReference type="ARBA" id="ARBA00023033"/>
    </source>
</evidence>
<evidence type="ECO:0000313" key="38">
    <source>
        <dbReference type="Proteomes" id="UP000231990"/>
    </source>
</evidence>
<name>A0A2M9ZRS2_9LEPT</name>
<comment type="catalytic activity">
    <reaction evidence="26">
        <text>sulcatone + NADPH + O2 + H(+) = 4-methylpent-3-en-1-yl acetate + NADP(+) + H2O</text>
        <dbReference type="Rhea" id="RHEA:54864"/>
        <dbReference type="ChEBI" id="CHEBI:15377"/>
        <dbReference type="ChEBI" id="CHEBI:15378"/>
        <dbReference type="ChEBI" id="CHEBI:15379"/>
        <dbReference type="ChEBI" id="CHEBI:16310"/>
        <dbReference type="ChEBI" id="CHEBI:57783"/>
        <dbReference type="ChEBI" id="CHEBI:58349"/>
        <dbReference type="ChEBI" id="CHEBI:138373"/>
    </reaction>
    <physiologicalReaction direction="left-to-right" evidence="26">
        <dbReference type="Rhea" id="RHEA:54865"/>
    </physiologicalReaction>
</comment>
<evidence type="ECO:0000256" key="13">
    <source>
        <dbReference type="ARBA" id="ARBA00022848"/>
    </source>
</evidence>
<evidence type="ECO:0000256" key="8">
    <source>
        <dbReference type="ARBA" id="ARBA00022553"/>
    </source>
</evidence>
<protein>
    <recommendedName>
        <fullName evidence="6">Flavin-containing monooxygenase 5</fullName>
        <ecNumber evidence="5">1.6.3.1</ecNumber>
    </recommendedName>
    <alternativeName>
        <fullName evidence="22">Dimethylaniline monooxygenase [N-oxide-forming] 5</fullName>
    </alternativeName>
    <alternativeName>
        <fullName evidence="20">Dimethylaniline oxidase 5</fullName>
    </alternativeName>
    <alternativeName>
        <fullName evidence="21">NADPH oxidase</fullName>
    </alternativeName>
</protein>
<evidence type="ECO:0000313" key="36">
    <source>
        <dbReference type="EMBL" id="PJZ74669.1"/>
    </source>
</evidence>
<dbReference type="Proteomes" id="UP000231962">
    <property type="component" value="Unassembled WGS sequence"/>
</dbReference>
<keyword evidence="13" id="KW-0492">Microsome</keyword>
<comment type="catalytic activity">
    <reaction evidence="32">
        <text>N,N-dimethylaniline + NADPH + O2 + H(+) = N,N-dimethylaniline N-oxide + NADP(+) + H2O</text>
        <dbReference type="Rhea" id="RHEA:24468"/>
        <dbReference type="ChEBI" id="CHEBI:15377"/>
        <dbReference type="ChEBI" id="CHEBI:15378"/>
        <dbReference type="ChEBI" id="CHEBI:15379"/>
        <dbReference type="ChEBI" id="CHEBI:16269"/>
        <dbReference type="ChEBI" id="CHEBI:17735"/>
        <dbReference type="ChEBI" id="CHEBI:57783"/>
        <dbReference type="ChEBI" id="CHEBI:58349"/>
        <dbReference type="EC" id="1.14.13.8"/>
    </reaction>
    <physiologicalReaction direction="left-to-right" evidence="32">
        <dbReference type="Rhea" id="RHEA:24469"/>
    </physiologicalReaction>
</comment>
<keyword evidence="12" id="KW-0274">FAD</keyword>
<evidence type="ECO:0000256" key="5">
    <source>
        <dbReference type="ARBA" id="ARBA00012698"/>
    </source>
</evidence>
<dbReference type="InterPro" id="IPR020946">
    <property type="entry name" value="Flavin_mOase-like"/>
</dbReference>
<dbReference type="AlphaFoldDB" id="A0A2M9ZRS2"/>
<evidence type="ECO:0000256" key="6">
    <source>
        <dbReference type="ARBA" id="ARBA00019213"/>
    </source>
</evidence>
<evidence type="ECO:0000256" key="15">
    <source>
        <dbReference type="ARBA" id="ARBA00022989"/>
    </source>
</evidence>
<dbReference type="EMBL" id="NPDZ01000001">
    <property type="protein sequence ID" value="PJZ74669.1"/>
    <property type="molecule type" value="Genomic_DNA"/>
</dbReference>
<evidence type="ECO:0000256" key="11">
    <source>
        <dbReference type="ARBA" id="ARBA00022824"/>
    </source>
</evidence>
<dbReference type="PRINTS" id="PR01125">
    <property type="entry name" value="FMOXYGENASE5"/>
</dbReference>
<dbReference type="GO" id="GO:0050661">
    <property type="term" value="F:NADP binding"/>
    <property type="evidence" value="ECO:0007669"/>
    <property type="project" value="InterPro"/>
</dbReference>
<evidence type="ECO:0000256" key="16">
    <source>
        <dbReference type="ARBA" id="ARBA00023002"/>
    </source>
</evidence>
<keyword evidence="19" id="KW-0472">Membrane</keyword>
<keyword evidence="10" id="KW-0812">Transmembrane</keyword>
<dbReference type="PRINTS" id="PR00370">
    <property type="entry name" value="FMOXYGENASE"/>
</dbReference>
<keyword evidence="14" id="KW-0521">NADP</keyword>
<comment type="function">
    <text evidence="23">Acts as a Baeyer-Villiger monooxygenase on a broad range of substrates. Catalyzes the insertion of an oxygen atom into a carbon-carbon bond adjacent to a carbonyl, which converts ketones to esters. Active on diverse carbonyl compounds, whereas soft nucleophiles are mostly non- or poorly reactive. In contrast with other forms of FMO it is non- or poorly active on 'classical' substrates such as drugs, pesticides, and dietary components containing soft nucleophilic heteroatoms. Able to oxidize drug molecules bearing a carbonyl group on an aliphatic chain, such as nabumetone and pentoxifylline. Also, in the absence of substrates, shows slow but yet significant NADPH oxidase activity. Acts as a positive modulator of cholesterol biosynthesis as well as glucose homeostasis, promoting metabolic aging via pleiotropic effects.</text>
</comment>
<keyword evidence="18" id="KW-0443">Lipid metabolism</keyword>
<dbReference type="GO" id="GO:0004499">
    <property type="term" value="F:N,N-dimethylaniline monooxygenase activity"/>
    <property type="evidence" value="ECO:0007669"/>
    <property type="project" value="InterPro"/>
</dbReference>
<keyword evidence="8" id="KW-0597">Phosphoprotein</keyword>